<dbReference type="InterPro" id="IPR000008">
    <property type="entry name" value="C2_dom"/>
</dbReference>
<evidence type="ECO:0000313" key="2">
    <source>
        <dbReference type="EMBL" id="KAJ1081067.1"/>
    </source>
</evidence>
<dbReference type="PROSITE" id="PS50004">
    <property type="entry name" value="C2"/>
    <property type="match status" value="1"/>
</dbReference>
<dbReference type="PANTHER" id="PTHR46291:SF4">
    <property type="entry name" value="C2 CALCIUM-DEPENDENT DOMAIN-CONTAINING PROTEIN 4C-LIKE"/>
    <property type="match status" value="1"/>
</dbReference>
<dbReference type="Proteomes" id="UP001066276">
    <property type="component" value="Chromosome 12"/>
</dbReference>
<dbReference type="AlphaFoldDB" id="A0AAV7KQY6"/>
<dbReference type="SMART" id="SM00239">
    <property type="entry name" value="C2"/>
    <property type="match status" value="1"/>
</dbReference>
<dbReference type="Gene3D" id="2.60.40.150">
    <property type="entry name" value="C2 domain"/>
    <property type="match status" value="1"/>
</dbReference>
<dbReference type="EMBL" id="JANPWB010000016">
    <property type="protein sequence ID" value="KAJ1081067.1"/>
    <property type="molecule type" value="Genomic_DNA"/>
</dbReference>
<dbReference type="InterPro" id="IPR043549">
    <property type="entry name" value="C2C4C/C2C4D"/>
</dbReference>
<dbReference type="CDD" id="cd00030">
    <property type="entry name" value="C2"/>
    <property type="match status" value="1"/>
</dbReference>
<protein>
    <recommendedName>
        <fullName evidence="1">C2 domain-containing protein</fullName>
    </recommendedName>
</protein>
<sequence length="105" mass="12130">MKEIARLRIRLISIEDLYQSHYEPKNVNCCVSLHLLPGKVQKQRSTIIKNSKNPIFNEDFFFEGVFEEELNSRSIKVKVINKGANLRRDIVLGDCELMLSSILPP</sequence>
<gene>
    <name evidence="2" type="ORF">NDU88_001251</name>
</gene>
<comment type="caution">
    <text evidence="2">The sequence shown here is derived from an EMBL/GenBank/DDBJ whole genome shotgun (WGS) entry which is preliminary data.</text>
</comment>
<proteinExistence type="predicted"/>
<evidence type="ECO:0000259" key="1">
    <source>
        <dbReference type="PROSITE" id="PS50004"/>
    </source>
</evidence>
<name>A0AAV7KQY6_PLEWA</name>
<feature type="domain" description="C2" evidence="1">
    <location>
        <begin position="1"/>
        <end position="105"/>
    </location>
</feature>
<organism evidence="2 3">
    <name type="scientific">Pleurodeles waltl</name>
    <name type="common">Iberian ribbed newt</name>
    <dbReference type="NCBI Taxonomy" id="8319"/>
    <lineage>
        <taxon>Eukaryota</taxon>
        <taxon>Metazoa</taxon>
        <taxon>Chordata</taxon>
        <taxon>Craniata</taxon>
        <taxon>Vertebrata</taxon>
        <taxon>Euteleostomi</taxon>
        <taxon>Amphibia</taxon>
        <taxon>Batrachia</taxon>
        <taxon>Caudata</taxon>
        <taxon>Salamandroidea</taxon>
        <taxon>Salamandridae</taxon>
        <taxon>Pleurodelinae</taxon>
        <taxon>Pleurodeles</taxon>
    </lineage>
</organism>
<reference evidence="2" key="1">
    <citation type="journal article" date="2022" name="bioRxiv">
        <title>Sequencing and chromosome-scale assembly of the giantPleurodeles waltlgenome.</title>
        <authorList>
            <person name="Brown T."/>
            <person name="Elewa A."/>
            <person name="Iarovenko S."/>
            <person name="Subramanian E."/>
            <person name="Araus A.J."/>
            <person name="Petzold A."/>
            <person name="Susuki M."/>
            <person name="Suzuki K.-i.T."/>
            <person name="Hayashi T."/>
            <person name="Toyoda A."/>
            <person name="Oliveira C."/>
            <person name="Osipova E."/>
            <person name="Leigh N.D."/>
            <person name="Simon A."/>
            <person name="Yun M.H."/>
        </authorList>
    </citation>
    <scope>NUCLEOTIDE SEQUENCE</scope>
    <source>
        <strain evidence="2">20211129_DDA</strain>
        <tissue evidence="2">Liver</tissue>
    </source>
</reference>
<dbReference type="Pfam" id="PF00168">
    <property type="entry name" value="C2"/>
    <property type="match status" value="1"/>
</dbReference>
<evidence type="ECO:0000313" key="3">
    <source>
        <dbReference type="Proteomes" id="UP001066276"/>
    </source>
</evidence>
<keyword evidence="3" id="KW-1185">Reference proteome</keyword>
<dbReference type="PANTHER" id="PTHR46291">
    <property type="entry name" value="C2 DOMAIN-CONTAINING PROTEIN"/>
    <property type="match status" value="1"/>
</dbReference>
<dbReference type="SUPFAM" id="SSF49562">
    <property type="entry name" value="C2 domain (Calcium/lipid-binding domain, CaLB)"/>
    <property type="match status" value="1"/>
</dbReference>
<accession>A0AAV7KQY6</accession>
<dbReference type="InterPro" id="IPR035892">
    <property type="entry name" value="C2_domain_sf"/>
</dbReference>